<feature type="domain" description="Ketoreductase" evidence="3">
    <location>
        <begin position="6"/>
        <end position="188"/>
    </location>
</feature>
<dbReference type="SUPFAM" id="SSF51735">
    <property type="entry name" value="NAD(P)-binding Rossmann-fold domains"/>
    <property type="match status" value="1"/>
</dbReference>
<evidence type="ECO:0000313" key="5">
    <source>
        <dbReference type="Proteomes" id="UP000742786"/>
    </source>
</evidence>
<evidence type="ECO:0000256" key="2">
    <source>
        <dbReference type="ARBA" id="ARBA00023002"/>
    </source>
</evidence>
<dbReference type="FunFam" id="3.40.50.720:FF:000173">
    <property type="entry name" value="3-oxoacyl-[acyl-carrier protein] reductase"/>
    <property type="match status" value="1"/>
</dbReference>
<dbReference type="InterPro" id="IPR050259">
    <property type="entry name" value="SDR"/>
</dbReference>
<organism evidence="4 5">
    <name type="scientific">Georgfuchsia toluolica</name>
    <dbReference type="NCBI Taxonomy" id="424218"/>
    <lineage>
        <taxon>Bacteria</taxon>
        <taxon>Pseudomonadati</taxon>
        <taxon>Pseudomonadota</taxon>
        <taxon>Betaproteobacteria</taxon>
        <taxon>Nitrosomonadales</taxon>
        <taxon>Sterolibacteriaceae</taxon>
        <taxon>Georgfuchsia</taxon>
    </lineage>
</organism>
<reference evidence="4" key="1">
    <citation type="submission" date="2021-04" db="EMBL/GenBank/DDBJ databases">
        <authorList>
            <person name="Hornung B."/>
        </authorList>
    </citation>
    <scope>NUCLEOTIDE SEQUENCE</scope>
    <source>
        <strain evidence="4">G5G6</strain>
    </source>
</reference>
<proteinExistence type="inferred from homology"/>
<dbReference type="EMBL" id="CAJQUM010000001">
    <property type="protein sequence ID" value="CAG4885393.1"/>
    <property type="molecule type" value="Genomic_DNA"/>
</dbReference>
<dbReference type="PANTHER" id="PTHR42879">
    <property type="entry name" value="3-OXOACYL-(ACYL-CARRIER-PROTEIN) REDUCTASE"/>
    <property type="match status" value="1"/>
</dbReference>
<dbReference type="Proteomes" id="UP000742786">
    <property type="component" value="Unassembled WGS sequence"/>
</dbReference>
<dbReference type="AlphaFoldDB" id="A0A916J7G7"/>
<dbReference type="GO" id="GO:0004316">
    <property type="term" value="F:3-oxoacyl-[acyl-carrier-protein] reductase (NADPH) activity"/>
    <property type="evidence" value="ECO:0007669"/>
    <property type="project" value="UniProtKB-EC"/>
</dbReference>
<dbReference type="PRINTS" id="PR00081">
    <property type="entry name" value="GDHRDH"/>
</dbReference>
<dbReference type="EC" id="1.1.1.100" evidence="4"/>
<dbReference type="PRINTS" id="PR00080">
    <property type="entry name" value="SDRFAMILY"/>
</dbReference>
<dbReference type="PROSITE" id="PS00061">
    <property type="entry name" value="ADH_SHORT"/>
    <property type="match status" value="1"/>
</dbReference>
<comment type="caution">
    <text evidence="4">The sequence shown here is derived from an EMBL/GenBank/DDBJ whole genome shotgun (WGS) entry which is preliminary data.</text>
</comment>
<keyword evidence="2 4" id="KW-0560">Oxidoreductase</keyword>
<gene>
    <name evidence="4" type="primary">fabG</name>
    <name evidence="4" type="ORF">GTOL_13276</name>
</gene>
<protein>
    <submittedName>
        <fullName evidence="4">3-oxoacyl-[acyl-carrier-protein] reductase FabG</fullName>
        <ecNumber evidence="4">1.1.1.100</ecNumber>
    </submittedName>
</protein>
<name>A0A916J7G7_9PROT</name>
<dbReference type="InterPro" id="IPR020904">
    <property type="entry name" value="Sc_DH/Rdtase_CS"/>
</dbReference>
<dbReference type="InterPro" id="IPR002347">
    <property type="entry name" value="SDR_fam"/>
</dbReference>
<sequence length="247" mass="26466">MELDGKNAIVTGASLGIGSAVALDLAKNGANVAINYRKHDTEANAICAEIIKMGRRAIAVRADVANFKDAQAMVDQVVKEFGSVDILVNNAGVNRDAVIWKMTEEQWDEALAINLKGYFNYIRAVAPLLKEQNSGKIVNITSINGMRGKFGQSNYSAAKAGIIGLTKTVARELAKSNVNCNAVAPGLIETEMMKALPEEAKQKAMTEILLGRMGAPEEVAALVTFLCTEKARHITGEVIKVDGGQYI</sequence>
<evidence type="ECO:0000313" key="4">
    <source>
        <dbReference type="EMBL" id="CAG4885393.1"/>
    </source>
</evidence>
<dbReference type="InterPro" id="IPR036291">
    <property type="entry name" value="NAD(P)-bd_dom_sf"/>
</dbReference>
<dbReference type="NCBIfam" id="NF009466">
    <property type="entry name" value="PRK12826.1-2"/>
    <property type="match status" value="1"/>
</dbReference>
<dbReference type="NCBIfam" id="NF005559">
    <property type="entry name" value="PRK07231.1"/>
    <property type="match status" value="1"/>
</dbReference>
<comment type="similarity">
    <text evidence="1">Belongs to the short-chain dehydrogenases/reductases (SDR) family.</text>
</comment>
<evidence type="ECO:0000256" key="1">
    <source>
        <dbReference type="ARBA" id="ARBA00006484"/>
    </source>
</evidence>
<dbReference type="InterPro" id="IPR057326">
    <property type="entry name" value="KR_dom"/>
</dbReference>
<accession>A0A916J7G7</accession>
<dbReference type="SMART" id="SM00822">
    <property type="entry name" value="PKS_KR"/>
    <property type="match status" value="1"/>
</dbReference>
<dbReference type="GO" id="GO:0032787">
    <property type="term" value="P:monocarboxylic acid metabolic process"/>
    <property type="evidence" value="ECO:0007669"/>
    <property type="project" value="UniProtKB-ARBA"/>
</dbReference>
<dbReference type="Pfam" id="PF13561">
    <property type="entry name" value="adh_short_C2"/>
    <property type="match status" value="1"/>
</dbReference>
<dbReference type="PANTHER" id="PTHR42879:SF2">
    <property type="entry name" value="3-OXOACYL-[ACYL-CARRIER-PROTEIN] REDUCTASE FABG"/>
    <property type="match status" value="1"/>
</dbReference>
<dbReference type="Gene3D" id="3.40.50.720">
    <property type="entry name" value="NAD(P)-binding Rossmann-like Domain"/>
    <property type="match status" value="1"/>
</dbReference>
<evidence type="ECO:0000259" key="3">
    <source>
        <dbReference type="SMART" id="SM00822"/>
    </source>
</evidence>
<keyword evidence="5" id="KW-1185">Reference proteome</keyword>
<dbReference type="RefSeq" id="WP_220637133.1">
    <property type="nucleotide sequence ID" value="NZ_CAJQUM010000001.1"/>
</dbReference>